<protein>
    <submittedName>
        <fullName evidence="7">PRD domain-containing protein</fullName>
    </submittedName>
</protein>
<dbReference type="SUPFAM" id="SSF63520">
    <property type="entry name" value="PTS-regulatory domain, PRD"/>
    <property type="match status" value="2"/>
</dbReference>
<feature type="compositionally biased region" description="Basic and acidic residues" evidence="3">
    <location>
        <begin position="651"/>
        <end position="660"/>
    </location>
</feature>
<feature type="domain" description="PTS EIIB type-2" evidence="5">
    <location>
        <begin position="398"/>
        <end position="489"/>
    </location>
</feature>
<evidence type="ECO:0000256" key="3">
    <source>
        <dbReference type="SAM" id="MobiDB-lite"/>
    </source>
</evidence>
<feature type="region of interest" description="Disordered" evidence="3">
    <location>
        <begin position="640"/>
        <end position="660"/>
    </location>
</feature>
<evidence type="ECO:0000313" key="7">
    <source>
        <dbReference type="EMBL" id="MBE5023336.1"/>
    </source>
</evidence>
<dbReference type="PANTHER" id="PTHR30185:SF13">
    <property type="entry name" value="LICABCH OPERON REGULATOR-RELATED"/>
    <property type="match status" value="1"/>
</dbReference>
<feature type="domain" description="PRD" evidence="6">
    <location>
        <begin position="169"/>
        <end position="274"/>
    </location>
</feature>
<evidence type="ECO:0000259" key="4">
    <source>
        <dbReference type="PROSITE" id="PS51094"/>
    </source>
</evidence>
<evidence type="ECO:0000256" key="2">
    <source>
        <dbReference type="ARBA" id="ARBA00022737"/>
    </source>
</evidence>
<name>A0ABR9QQI9_9ACTN</name>
<evidence type="ECO:0000259" key="6">
    <source>
        <dbReference type="PROSITE" id="PS51372"/>
    </source>
</evidence>
<feature type="domain" description="PTS EIIA type-2" evidence="4">
    <location>
        <begin position="491"/>
        <end position="632"/>
    </location>
</feature>
<dbReference type="Pfam" id="PF00874">
    <property type="entry name" value="PRD"/>
    <property type="match status" value="2"/>
</dbReference>
<dbReference type="InterPro" id="IPR036095">
    <property type="entry name" value="PTS_EIIB-like_sf"/>
</dbReference>
<dbReference type="Gene3D" id="3.40.930.10">
    <property type="entry name" value="Mannitol-specific EII, Chain A"/>
    <property type="match status" value="1"/>
</dbReference>
<dbReference type="Proteomes" id="UP001194273">
    <property type="component" value="Unassembled WGS sequence"/>
</dbReference>
<accession>A0ABR9QQI9</accession>
<dbReference type="Pfam" id="PF00359">
    <property type="entry name" value="PTS_EIIA_2"/>
    <property type="match status" value="1"/>
</dbReference>
<keyword evidence="2" id="KW-0677">Repeat</keyword>
<proteinExistence type="predicted"/>
<dbReference type="InterPro" id="IPR002178">
    <property type="entry name" value="PTS_EIIA_type-2_dom"/>
</dbReference>
<dbReference type="PANTHER" id="PTHR30185">
    <property type="entry name" value="CRYPTIC BETA-GLUCOSIDE BGL OPERON ANTITERMINATOR"/>
    <property type="match status" value="1"/>
</dbReference>
<dbReference type="PROSITE" id="PS51372">
    <property type="entry name" value="PRD_2"/>
    <property type="match status" value="2"/>
</dbReference>
<evidence type="ECO:0000259" key="5">
    <source>
        <dbReference type="PROSITE" id="PS51099"/>
    </source>
</evidence>
<reference evidence="7 8" key="1">
    <citation type="submission" date="2020-10" db="EMBL/GenBank/DDBJ databases">
        <title>ChiBAC.</title>
        <authorList>
            <person name="Zenner C."/>
            <person name="Hitch T.C.A."/>
            <person name="Clavel T."/>
        </authorList>
    </citation>
    <scope>NUCLEOTIDE SEQUENCE [LARGE SCALE GENOMIC DNA]</scope>
    <source>
        <strain evidence="7 8">DSM 107455</strain>
    </source>
</reference>
<feature type="domain" description="PRD" evidence="6">
    <location>
        <begin position="287"/>
        <end position="394"/>
    </location>
</feature>
<dbReference type="Gene3D" id="3.40.50.2300">
    <property type="match status" value="1"/>
</dbReference>
<dbReference type="InterPro" id="IPR011608">
    <property type="entry name" value="PRD"/>
</dbReference>
<evidence type="ECO:0000313" key="8">
    <source>
        <dbReference type="Proteomes" id="UP001194273"/>
    </source>
</evidence>
<dbReference type="InterPro" id="IPR016152">
    <property type="entry name" value="PTrfase/Anion_transptr"/>
</dbReference>
<dbReference type="EMBL" id="JADCJZ010000001">
    <property type="protein sequence ID" value="MBE5023336.1"/>
    <property type="molecule type" value="Genomic_DNA"/>
</dbReference>
<gene>
    <name evidence="7" type="ORF">INF26_00470</name>
</gene>
<organism evidence="7 8">
    <name type="scientific">Thermophilibacter gallinarum</name>
    <dbReference type="NCBI Taxonomy" id="2779357"/>
    <lineage>
        <taxon>Bacteria</taxon>
        <taxon>Bacillati</taxon>
        <taxon>Actinomycetota</taxon>
        <taxon>Coriobacteriia</taxon>
        <taxon>Coriobacteriales</taxon>
        <taxon>Atopobiaceae</taxon>
        <taxon>Thermophilibacter</taxon>
    </lineage>
</organism>
<dbReference type="SUPFAM" id="SSF52794">
    <property type="entry name" value="PTS system IIB component-like"/>
    <property type="match status" value="1"/>
</dbReference>
<keyword evidence="1" id="KW-0808">Transferase</keyword>
<dbReference type="PROSITE" id="PS51099">
    <property type="entry name" value="PTS_EIIB_TYPE_2"/>
    <property type="match status" value="1"/>
</dbReference>
<sequence length="660" mass="73179">MKYVLDHEGVGIDELAAHLGVRPRTLRARIARANRLADGLGRIEFRRSVAGYVAETEDEERLRAWCSPGSGMLKPVVPEDADGRVRYLVNDLLSRGGWVTIDDLSSVLFVSRTRISADLREVEKIIEPFGLTVVRRPRYGIRVEGPELARRLCLANLVVEERRDDLASGAIAELLDTVSGFVEEAVADAGLVINAFAYQNLLVHIAIALVRMREGCYVPMDASSLDQMQNTPELAAARVIAGRIGDELGQELPEEEVAYIAIHLAGKQMIVDALAADDAAPEAERLVITDEAWDVVSRMLEVVWDSFRFDFRGDLELRMNLARHVMPLAVRLQHRMKLKNPLLSEVKACYPLAYSLASESSVVLANRYGAALSEDEIGYIALSFALALERQKEAAPKKNILVVCASGAGSARLLEYRYRREFGSYLDKIVTCNASQVDEIDFRDIDYVFTTVPLGRALPVPVREVTYFLDEHEIAGVRELLAHNSPRGVLSLFDRELFFPHLVEKDKESVLCRLCAEVSARRAVSPRFEELVWERERRAATSFGNLVAMPHPLEAASEQIVICVGLLDESVVWDEYGHEVRAVFLIAVPQEADERTGSLFSALADLFVSREGMARLVGAQDWGTLIELVGEAACGSLKQSPEDVAAGGEAPEARGRDQRR</sequence>
<dbReference type="PROSITE" id="PS51094">
    <property type="entry name" value="PTS_EIIA_TYPE_2"/>
    <property type="match status" value="1"/>
</dbReference>
<dbReference type="InterPro" id="IPR050661">
    <property type="entry name" value="BglG_antiterminators"/>
</dbReference>
<dbReference type="InterPro" id="IPR036634">
    <property type="entry name" value="PRD_sf"/>
</dbReference>
<dbReference type="InterPro" id="IPR013011">
    <property type="entry name" value="PTS_EIIB_2"/>
</dbReference>
<dbReference type="CDD" id="cd05568">
    <property type="entry name" value="PTS_IIB_bgl_like"/>
    <property type="match status" value="1"/>
</dbReference>
<keyword evidence="8" id="KW-1185">Reference proteome</keyword>
<dbReference type="SUPFAM" id="SSF55804">
    <property type="entry name" value="Phoshotransferase/anion transport protein"/>
    <property type="match status" value="1"/>
</dbReference>
<comment type="caution">
    <text evidence="7">The sequence shown here is derived from an EMBL/GenBank/DDBJ whole genome shotgun (WGS) entry which is preliminary data.</text>
</comment>
<dbReference type="Gene3D" id="1.10.1790.10">
    <property type="entry name" value="PRD domain"/>
    <property type="match status" value="2"/>
</dbReference>
<evidence type="ECO:0000256" key="1">
    <source>
        <dbReference type="ARBA" id="ARBA00022679"/>
    </source>
</evidence>